<dbReference type="InterPro" id="IPR013563">
    <property type="entry name" value="Oligopep_ABC_C"/>
</dbReference>
<dbReference type="SMART" id="SM00382">
    <property type="entry name" value="AAA"/>
    <property type="match status" value="2"/>
</dbReference>
<keyword evidence="7 11" id="KW-0067">ATP-binding</keyword>
<dbReference type="STRING" id="1685382.AVJ23_04910"/>
<proteinExistence type="inferred from homology"/>
<keyword evidence="9" id="KW-0472">Membrane</keyword>
<comment type="caution">
    <text evidence="11">The sequence shown here is derived from an EMBL/GenBank/DDBJ whole genome shotgun (WGS) entry which is preliminary data.</text>
</comment>
<dbReference type="AlphaFoldDB" id="A0A0W7WN15"/>
<dbReference type="GO" id="GO:0005524">
    <property type="term" value="F:ATP binding"/>
    <property type="evidence" value="ECO:0007669"/>
    <property type="project" value="UniProtKB-KW"/>
</dbReference>
<comment type="subcellular location">
    <subcellularLocation>
        <location evidence="1">Cell inner membrane</location>
        <topology evidence="1">Peripheral membrane protein</topology>
    </subcellularLocation>
</comment>
<dbReference type="Pfam" id="PF08352">
    <property type="entry name" value="oligo_HPY"/>
    <property type="match status" value="2"/>
</dbReference>
<evidence type="ECO:0000256" key="1">
    <source>
        <dbReference type="ARBA" id="ARBA00004417"/>
    </source>
</evidence>
<dbReference type="GO" id="GO:0015833">
    <property type="term" value="P:peptide transport"/>
    <property type="evidence" value="ECO:0007669"/>
    <property type="project" value="InterPro"/>
</dbReference>
<dbReference type="GO" id="GO:0016887">
    <property type="term" value="F:ATP hydrolysis activity"/>
    <property type="evidence" value="ECO:0007669"/>
    <property type="project" value="InterPro"/>
</dbReference>
<accession>A0A0W7WN15</accession>
<evidence type="ECO:0000256" key="9">
    <source>
        <dbReference type="ARBA" id="ARBA00023136"/>
    </source>
</evidence>
<evidence type="ECO:0000256" key="3">
    <source>
        <dbReference type="ARBA" id="ARBA00022448"/>
    </source>
</evidence>
<dbReference type="PROSITE" id="PS00211">
    <property type="entry name" value="ABC_TRANSPORTER_1"/>
    <property type="match status" value="2"/>
</dbReference>
<keyword evidence="4" id="KW-1003">Cell membrane</keyword>
<gene>
    <name evidence="11" type="ORF">AVJ23_04910</name>
</gene>
<sequence length="695" mass="76665">MKDAHDGPILEIDELSISFFTRLREIPAVMDFSVRVMPGEAVGLVGESGCGKSTVALGVMQDLGKNGRIVGGSIKFKGQDLNTMSQDELREIRGSQIAMIYQEPMASLNPAMKIGKQLMEVPMIHADVSQKEAYDRALQVVTDVKLPDPKRILDSYPHQLSGGQQQRIVIAMALMAEPSLLILDEPTTALDVTVEAAVVELVKELGQKYGTSMLFISHNLGLVLETCDRICVMYSGEAVETGDIEDVFDQMRHPYTQALFRSIPLPGADKNARPLVAIPGNFPLPHERPPGCNFGPRCDYFEEGRCDAVERVPMETVPGDERHRSRCLRFKEIDWDAPPLNVSTKEKSEPGRVVLKMDELKKYYEVAANALFGGSGAKKVVKANETLSFEARESETLAIVGESGCGKSTFAKVLMGLETATDGAIVLDNREIQDIPIEARDTKTVADVQMVFQNPFDTLNPSMSVGRQIMRALEIFGEGKDDAERREKMLRLLDLVKLPREFADRMPRQLSGGQKQRVGIARAFAGGARIVVADEPVSALDVSVQAAVTDLLMEIQREQKTTLLFISHDLSIVRYLSDRVMVMYLGHVVELGTTEQVFAPPYHPYTEALLSAVPIADTHVEKKHIVLEGDIPSAMNPPSGCPFQTRCSWKQKVPGNLCETEVPPVRIMADGHQIKCHLADAEFDNMEPVIKIAAE</sequence>
<dbReference type="Gene3D" id="3.40.50.300">
    <property type="entry name" value="P-loop containing nucleotide triphosphate hydrolases"/>
    <property type="match status" value="2"/>
</dbReference>
<dbReference type="GO" id="GO:0005886">
    <property type="term" value="C:plasma membrane"/>
    <property type="evidence" value="ECO:0007669"/>
    <property type="project" value="UniProtKB-SubCell"/>
</dbReference>
<evidence type="ECO:0000313" key="11">
    <source>
        <dbReference type="EMBL" id="KUF11921.1"/>
    </source>
</evidence>
<dbReference type="InterPro" id="IPR027417">
    <property type="entry name" value="P-loop_NTPase"/>
</dbReference>
<dbReference type="NCBIfam" id="TIGR01727">
    <property type="entry name" value="oligo_HPY"/>
    <property type="match status" value="2"/>
</dbReference>
<evidence type="ECO:0000259" key="10">
    <source>
        <dbReference type="PROSITE" id="PS50893"/>
    </source>
</evidence>
<keyword evidence="12" id="KW-1185">Reference proteome</keyword>
<feature type="domain" description="ABC transporter" evidence="10">
    <location>
        <begin position="10"/>
        <end position="260"/>
    </location>
</feature>
<evidence type="ECO:0000256" key="5">
    <source>
        <dbReference type="ARBA" id="ARBA00022519"/>
    </source>
</evidence>
<dbReference type="Pfam" id="PF00005">
    <property type="entry name" value="ABC_tran"/>
    <property type="match status" value="2"/>
</dbReference>
<dbReference type="InterPro" id="IPR003439">
    <property type="entry name" value="ABC_transporter-like_ATP-bd"/>
</dbReference>
<evidence type="ECO:0000313" key="12">
    <source>
        <dbReference type="Proteomes" id="UP000054396"/>
    </source>
</evidence>
<dbReference type="RefSeq" id="WP_058861039.1">
    <property type="nucleotide sequence ID" value="NZ_LPXO01000002.1"/>
</dbReference>
<keyword evidence="8" id="KW-1278">Translocase</keyword>
<dbReference type="NCBIfam" id="NF007739">
    <property type="entry name" value="PRK10419.1"/>
    <property type="match status" value="2"/>
</dbReference>
<name>A0A0W7WN15_9RHOB</name>
<protein>
    <submittedName>
        <fullName evidence="11">ABC transporter ATP-binding protein</fullName>
    </submittedName>
</protein>
<evidence type="ECO:0000256" key="7">
    <source>
        <dbReference type="ARBA" id="ARBA00022840"/>
    </source>
</evidence>
<reference evidence="11 12" key="1">
    <citation type="submission" date="2015-12" db="EMBL/GenBank/DDBJ databases">
        <authorList>
            <person name="Shamseldin A."/>
            <person name="Moawad H."/>
            <person name="Abd El-Rahim W.M."/>
            <person name="Sadowsky M.J."/>
        </authorList>
    </citation>
    <scope>NUCLEOTIDE SEQUENCE [LARGE SCALE GENOMIC DNA]</scope>
    <source>
        <strain evidence="11 12">SJ5A-1</strain>
    </source>
</reference>
<keyword evidence="5" id="KW-0997">Cell inner membrane</keyword>
<dbReference type="Proteomes" id="UP000054396">
    <property type="component" value="Unassembled WGS sequence"/>
</dbReference>
<dbReference type="PROSITE" id="PS50893">
    <property type="entry name" value="ABC_TRANSPORTER_2"/>
    <property type="match status" value="2"/>
</dbReference>
<dbReference type="InterPro" id="IPR017871">
    <property type="entry name" value="ABC_transporter-like_CS"/>
</dbReference>
<feature type="domain" description="ABC transporter" evidence="10">
    <location>
        <begin position="355"/>
        <end position="610"/>
    </location>
</feature>
<dbReference type="EMBL" id="LPXO01000002">
    <property type="protein sequence ID" value="KUF11921.1"/>
    <property type="molecule type" value="Genomic_DNA"/>
</dbReference>
<dbReference type="NCBIfam" id="NF008453">
    <property type="entry name" value="PRK11308.1"/>
    <property type="match status" value="2"/>
</dbReference>
<dbReference type="PANTHER" id="PTHR43297:SF14">
    <property type="entry name" value="ATPASE AAA-TYPE CORE DOMAIN-CONTAINING PROTEIN"/>
    <property type="match status" value="1"/>
</dbReference>
<evidence type="ECO:0000256" key="4">
    <source>
        <dbReference type="ARBA" id="ARBA00022475"/>
    </source>
</evidence>
<dbReference type="InterPro" id="IPR050388">
    <property type="entry name" value="ABC_Ni/Peptide_Import"/>
</dbReference>
<dbReference type="OrthoDB" id="9802264at2"/>
<evidence type="ECO:0000256" key="6">
    <source>
        <dbReference type="ARBA" id="ARBA00022741"/>
    </source>
</evidence>
<dbReference type="CDD" id="cd03257">
    <property type="entry name" value="ABC_NikE_OppD_transporters"/>
    <property type="match status" value="2"/>
</dbReference>
<dbReference type="PANTHER" id="PTHR43297">
    <property type="entry name" value="OLIGOPEPTIDE TRANSPORT ATP-BINDING PROTEIN APPD"/>
    <property type="match status" value="1"/>
</dbReference>
<dbReference type="GO" id="GO:0055085">
    <property type="term" value="P:transmembrane transport"/>
    <property type="evidence" value="ECO:0007669"/>
    <property type="project" value="UniProtKB-ARBA"/>
</dbReference>
<organism evidence="11 12">
    <name type="scientific">Pseudoponticoccus marisrubri</name>
    <dbReference type="NCBI Taxonomy" id="1685382"/>
    <lineage>
        <taxon>Bacteria</taxon>
        <taxon>Pseudomonadati</taxon>
        <taxon>Pseudomonadota</taxon>
        <taxon>Alphaproteobacteria</taxon>
        <taxon>Rhodobacterales</taxon>
        <taxon>Roseobacteraceae</taxon>
        <taxon>Pseudoponticoccus</taxon>
    </lineage>
</organism>
<dbReference type="InterPro" id="IPR003593">
    <property type="entry name" value="AAA+_ATPase"/>
</dbReference>
<dbReference type="FunFam" id="3.40.50.300:FF:000016">
    <property type="entry name" value="Oligopeptide ABC transporter ATP-binding component"/>
    <property type="match status" value="2"/>
</dbReference>
<evidence type="ECO:0000256" key="8">
    <source>
        <dbReference type="ARBA" id="ARBA00022967"/>
    </source>
</evidence>
<comment type="similarity">
    <text evidence="2">Belongs to the ABC transporter superfamily.</text>
</comment>
<keyword evidence="3" id="KW-0813">Transport</keyword>
<evidence type="ECO:0000256" key="2">
    <source>
        <dbReference type="ARBA" id="ARBA00005417"/>
    </source>
</evidence>
<dbReference type="SUPFAM" id="SSF52540">
    <property type="entry name" value="P-loop containing nucleoside triphosphate hydrolases"/>
    <property type="match status" value="2"/>
</dbReference>
<keyword evidence="6" id="KW-0547">Nucleotide-binding</keyword>